<dbReference type="PANTHER" id="PTHR13620:SF109">
    <property type="entry name" value="3'-5' EXONUCLEASE"/>
    <property type="match status" value="1"/>
</dbReference>
<comment type="subcellular location">
    <subcellularLocation>
        <location evidence="1">Nucleus</location>
    </subcellularLocation>
</comment>
<dbReference type="OrthoDB" id="1920326at2759"/>
<gene>
    <name evidence="12" type="ORF">FA13DRAFT_1636359</name>
</gene>
<dbReference type="GO" id="GO:0006139">
    <property type="term" value="P:nucleobase-containing compound metabolic process"/>
    <property type="evidence" value="ECO:0007669"/>
    <property type="project" value="InterPro"/>
</dbReference>
<keyword evidence="3" id="KW-0479">Metal-binding</keyword>
<evidence type="ECO:0000313" key="12">
    <source>
        <dbReference type="EMBL" id="TEB26347.1"/>
    </source>
</evidence>
<keyword evidence="6" id="KW-0460">Magnesium</keyword>
<dbReference type="SUPFAM" id="SSF53098">
    <property type="entry name" value="Ribonuclease H-like"/>
    <property type="match status" value="1"/>
</dbReference>
<dbReference type="EMBL" id="QPFP01000049">
    <property type="protein sequence ID" value="TEB26347.1"/>
    <property type="molecule type" value="Genomic_DNA"/>
</dbReference>
<keyword evidence="5" id="KW-0269">Exonuclease</keyword>
<sequence length="570" mass="63156">SCTGTLKRHGYMEQPWRVVDIEDSFYLVGTHYQCKSCGHTCSSWDSGVMDCLPFTLFAQFPVQLSHRSGISNRAFKMMRCCFQNGMGAKQFSDTLNVMYCHHHEHLEVQYMETVMGSVKNGLKTEFPPFPNFEDWCHQPPSAHYCRDVYDGYIESIKHALDQHMSQLSTCGLALDHSHKVTKHIAKVLGETIFCGLLSMMNNFGELRVCDLVPTNIALEHMRESIETFGLEPPKVIFTDNMADKQMLEAHFPSLKTGVQPVASSEHLPLSIPEDVTVNVCTTPFQMTAAIGGLMDQLGDAPGSTLTVGLDTEWNLAHQTSIWVFCLGDLIAEGTVPAQLSAFLANPQIVKVGRNVTTDLKYLQEDFGPGDEFVGGRDIAQLAKSKMVVDDACTGLANLCEKVLKRGLVKDNGIRVSTGWSNNLSEEHKRYVALDAWASLQVYLELDAIQVPVPLDFSQSIPHGTPVYLYHSDRTSIIAHGVISPNNPSCIGDKWDGVNVTETRTVIQVDEVYIPGAVITAHCKSALSDFGPTPFHIVRRKSPGAIIYPRIRETRKCPIPPSQLNDSGHES</sequence>
<dbReference type="Pfam" id="PF01612">
    <property type="entry name" value="DNA_pol_A_exo1"/>
    <property type="match status" value="1"/>
</dbReference>
<dbReference type="InterPro" id="IPR002562">
    <property type="entry name" value="3'-5'_exonuclease_dom"/>
</dbReference>
<dbReference type="PANTHER" id="PTHR13620">
    <property type="entry name" value="3-5 EXONUCLEASE"/>
    <property type="match status" value="1"/>
</dbReference>
<feature type="non-terminal residue" evidence="12">
    <location>
        <position position="1"/>
    </location>
</feature>
<evidence type="ECO:0000256" key="2">
    <source>
        <dbReference type="ARBA" id="ARBA00022722"/>
    </source>
</evidence>
<accession>A0A4Y7SWW4</accession>
<keyword evidence="4" id="KW-0378">Hydrolase</keyword>
<evidence type="ECO:0000256" key="9">
    <source>
        <dbReference type="ARBA" id="ARBA00042761"/>
    </source>
</evidence>
<dbReference type="InterPro" id="IPR012337">
    <property type="entry name" value="RNaseH-like_sf"/>
</dbReference>
<dbReference type="AlphaFoldDB" id="A0A4Y7SWW4"/>
<dbReference type="InterPro" id="IPR051132">
    <property type="entry name" value="3-5_Exonuclease_domain"/>
</dbReference>
<dbReference type="Gene3D" id="3.30.420.10">
    <property type="entry name" value="Ribonuclease H-like superfamily/Ribonuclease H"/>
    <property type="match status" value="1"/>
</dbReference>
<evidence type="ECO:0000256" key="6">
    <source>
        <dbReference type="ARBA" id="ARBA00022842"/>
    </source>
</evidence>
<dbReference type="InterPro" id="IPR036397">
    <property type="entry name" value="RNaseH_sf"/>
</dbReference>
<evidence type="ECO:0000256" key="4">
    <source>
        <dbReference type="ARBA" id="ARBA00022801"/>
    </source>
</evidence>
<name>A0A4Y7SWW4_COPMI</name>
<evidence type="ECO:0000256" key="5">
    <source>
        <dbReference type="ARBA" id="ARBA00022839"/>
    </source>
</evidence>
<proteinExistence type="predicted"/>
<keyword evidence="2" id="KW-0540">Nuclease</keyword>
<evidence type="ECO:0000256" key="7">
    <source>
        <dbReference type="ARBA" id="ARBA00023242"/>
    </source>
</evidence>
<keyword evidence="13" id="KW-1185">Reference proteome</keyword>
<dbReference type="GO" id="GO:0008408">
    <property type="term" value="F:3'-5' exonuclease activity"/>
    <property type="evidence" value="ECO:0007669"/>
    <property type="project" value="InterPro"/>
</dbReference>
<dbReference type="GO" id="GO:0003676">
    <property type="term" value="F:nucleic acid binding"/>
    <property type="evidence" value="ECO:0007669"/>
    <property type="project" value="InterPro"/>
</dbReference>
<dbReference type="InterPro" id="IPR046616">
    <property type="entry name" value="DUF6729"/>
</dbReference>
<protein>
    <recommendedName>
        <fullName evidence="8">3'-5' exonuclease</fullName>
    </recommendedName>
    <alternativeName>
        <fullName evidence="9">Werner Syndrome-like exonuclease</fullName>
    </alternativeName>
</protein>
<evidence type="ECO:0000256" key="8">
    <source>
        <dbReference type="ARBA" id="ARBA00040531"/>
    </source>
</evidence>
<evidence type="ECO:0000256" key="1">
    <source>
        <dbReference type="ARBA" id="ARBA00004123"/>
    </source>
</evidence>
<dbReference type="GO" id="GO:0046872">
    <property type="term" value="F:metal ion binding"/>
    <property type="evidence" value="ECO:0007669"/>
    <property type="project" value="UniProtKB-KW"/>
</dbReference>
<dbReference type="Proteomes" id="UP000298030">
    <property type="component" value="Unassembled WGS sequence"/>
</dbReference>
<evidence type="ECO:0000259" key="11">
    <source>
        <dbReference type="Pfam" id="PF20499"/>
    </source>
</evidence>
<evidence type="ECO:0000259" key="10">
    <source>
        <dbReference type="Pfam" id="PF01612"/>
    </source>
</evidence>
<dbReference type="GO" id="GO:0005634">
    <property type="term" value="C:nucleus"/>
    <property type="evidence" value="ECO:0007669"/>
    <property type="project" value="UniProtKB-SubCell"/>
</dbReference>
<keyword evidence="7" id="KW-0539">Nucleus</keyword>
<evidence type="ECO:0000313" key="13">
    <source>
        <dbReference type="Proteomes" id="UP000298030"/>
    </source>
</evidence>
<evidence type="ECO:0000256" key="3">
    <source>
        <dbReference type="ARBA" id="ARBA00022723"/>
    </source>
</evidence>
<dbReference type="STRING" id="71717.A0A4Y7SWW4"/>
<feature type="domain" description="3'-5' exonuclease" evidence="10">
    <location>
        <begin position="337"/>
        <end position="445"/>
    </location>
</feature>
<dbReference type="Pfam" id="PF20499">
    <property type="entry name" value="DUF6729"/>
    <property type="match status" value="1"/>
</dbReference>
<comment type="caution">
    <text evidence="12">The sequence shown here is derived from an EMBL/GenBank/DDBJ whole genome shotgun (WGS) entry which is preliminary data.</text>
</comment>
<reference evidence="12 13" key="1">
    <citation type="journal article" date="2019" name="Nat. Ecol. Evol.">
        <title>Megaphylogeny resolves global patterns of mushroom evolution.</title>
        <authorList>
            <person name="Varga T."/>
            <person name="Krizsan K."/>
            <person name="Foldi C."/>
            <person name="Dima B."/>
            <person name="Sanchez-Garcia M."/>
            <person name="Sanchez-Ramirez S."/>
            <person name="Szollosi G.J."/>
            <person name="Szarkandi J.G."/>
            <person name="Papp V."/>
            <person name="Albert L."/>
            <person name="Andreopoulos W."/>
            <person name="Angelini C."/>
            <person name="Antonin V."/>
            <person name="Barry K.W."/>
            <person name="Bougher N.L."/>
            <person name="Buchanan P."/>
            <person name="Buyck B."/>
            <person name="Bense V."/>
            <person name="Catcheside P."/>
            <person name="Chovatia M."/>
            <person name="Cooper J."/>
            <person name="Damon W."/>
            <person name="Desjardin D."/>
            <person name="Finy P."/>
            <person name="Geml J."/>
            <person name="Haridas S."/>
            <person name="Hughes K."/>
            <person name="Justo A."/>
            <person name="Karasinski D."/>
            <person name="Kautmanova I."/>
            <person name="Kiss B."/>
            <person name="Kocsube S."/>
            <person name="Kotiranta H."/>
            <person name="LaButti K.M."/>
            <person name="Lechner B.E."/>
            <person name="Liimatainen K."/>
            <person name="Lipzen A."/>
            <person name="Lukacs Z."/>
            <person name="Mihaltcheva S."/>
            <person name="Morgado L.N."/>
            <person name="Niskanen T."/>
            <person name="Noordeloos M.E."/>
            <person name="Ohm R.A."/>
            <person name="Ortiz-Santana B."/>
            <person name="Ovrebo C."/>
            <person name="Racz N."/>
            <person name="Riley R."/>
            <person name="Savchenko A."/>
            <person name="Shiryaev A."/>
            <person name="Soop K."/>
            <person name="Spirin V."/>
            <person name="Szebenyi C."/>
            <person name="Tomsovsky M."/>
            <person name="Tulloss R.E."/>
            <person name="Uehling J."/>
            <person name="Grigoriev I.V."/>
            <person name="Vagvolgyi C."/>
            <person name="Papp T."/>
            <person name="Martin F.M."/>
            <person name="Miettinen O."/>
            <person name="Hibbett D.S."/>
            <person name="Nagy L.G."/>
        </authorList>
    </citation>
    <scope>NUCLEOTIDE SEQUENCE [LARGE SCALE GENOMIC DNA]</scope>
    <source>
        <strain evidence="12 13">FP101781</strain>
    </source>
</reference>
<feature type="domain" description="DUF6729" evidence="11">
    <location>
        <begin position="2"/>
        <end position="149"/>
    </location>
</feature>
<organism evidence="12 13">
    <name type="scientific">Coprinellus micaceus</name>
    <name type="common">Glistening ink-cap mushroom</name>
    <name type="synonym">Coprinus micaceus</name>
    <dbReference type="NCBI Taxonomy" id="71717"/>
    <lineage>
        <taxon>Eukaryota</taxon>
        <taxon>Fungi</taxon>
        <taxon>Dikarya</taxon>
        <taxon>Basidiomycota</taxon>
        <taxon>Agaricomycotina</taxon>
        <taxon>Agaricomycetes</taxon>
        <taxon>Agaricomycetidae</taxon>
        <taxon>Agaricales</taxon>
        <taxon>Agaricineae</taxon>
        <taxon>Psathyrellaceae</taxon>
        <taxon>Coprinellus</taxon>
    </lineage>
</organism>